<feature type="region of interest" description="Disordered" evidence="1">
    <location>
        <begin position="38"/>
        <end position="57"/>
    </location>
</feature>
<reference evidence="3 4" key="1">
    <citation type="journal article" date="2007" name="Science">
        <title>The Fusarium graminearum genome reveals a link between localized polymorphism and pathogen specialization.</title>
        <authorList>
            <person name="Cuomo C.A."/>
            <person name="Gueldener U."/>
            <person name="Xu J.-R."/>
            <person name="Trail F."/>
            <person name="Turgeon B.G."/>
            <person name="Di Pietro A."/>
            <person name="Walton J.D."/>
            <person name="Ma L.-J."/>
            <person name="Baker S.E."/>
            <person name="Rep M."/>
            <person name="Adam G."/>
            <person name="Antoniw J."/>
            <person name="Baldwin T."/>
            <person name="Calvo S.E."/>
            <person name="Chang Y.-L."/>
            <person name="DeCaprio D."/>
            <person name="Gale L.R."/>
            <person name="Gnerre S."/>
            <person name="Goswami R.S."/>
            <person name="Hammond-Kosack K."/>
            <person name="Harris L.J."/>
            <person name="Hilburn K."/>
            <person name="Kennell J.C."/>
            <person name="Kroken S."/>
            <person name="Magnuson J.K."/>
            <person name="Mannhaupt G."/>
            <person name="Mauceli E.W."/>
            <person name="Mewes H.-W."/>
            <person name="Mitterbauer R."/>
            <person name="Muehlbauer G."/>
            <person name="Muensterkoetter M."/>
            <person name="Nelson D."/>
            <person name="O'Donnell K."/>
            <person name="Ouellet T."/>
            <person name="Qi W."/>
            <person name="Quesneville H."/>
            <person name="Roncero M.I.G."/>
            <person name="Seong K.-Y."/>
            <person name="Tetko I.V."/>
            <person name="Urban M."/>
            <person name="Waalwijk C."/>
            <person name="Ward T.J."/>
            <person name="Yao J."/>
            <person name="Birren B.W."/>
            <person name="Kistler H.C."/>
        </authorList>
    </citation>
    <scope>NUCLEOTIDE SEQUENCE [LARGE SCALE GENOMIC DNA]</scope>
    <source>
        <strain evidence="4">ATCC MYA-4620 / CBS 123657 / FGSC 9075 / NRRL 31084 / PH-1</strain>
        <strain evidence="3">PH-1 / ATCC MYA-4620 / FGSC 9075 / NRRL 31084</strain>
    </source>
</reference>
<dbReference type="Proteomes" id="UP000070720">
    <property type="component" value="Chromosome 1"/>
</dbReference>
<name>A0A098DBP4_GIBZE</name>
<gene>
    <name evidence="2" type="ORF">FGRAMPH1_01T07193</name>
</gene>
<accession>A0A0E0RVX6</accession>
<dbReference type="VEuPathDB" id="FungiDB:FGRAMPH1_01G07193"/>
<reference evidence="3 4" key="2">
    <citation type="journal article" date="2010" name="Nature">
        <title>Comparative genomics reveals mobile pathogenicity chromosomes in Fusarium.</title>
        <authorList>
            <person name="Ma L.J."/>
            <person name="van der Does H.C."/>
            <person name="Borkovich K.A."/>
            <person name="Coleman J.J."/>
            <person name="Daboussi M.J."/>
            <person name="Di Pietro A."/>
            <person name="Dufresne M."/>
            <person name="Freitag M."/>
            <person name="Grabherr M."/>
            <person name="Henrissat B."/>
            <person name="Houterman P.M."/>
            <person name="Kang S."/>
            <person name="Shim W.B."/>
            <person name="Woloshuk C."/>
            <person name="Xie X."/>
            <person name="Xu J.R."/>
            <person name="Antoniw J."/>
            <person name="Baker S.E."/>
            <person name="Bluhm B.H."/>
            <person name="Breakspear A."/>
            <person name="Brown D.W."/>
            <person name="Butchko R.A."/>
            <person name="Chapman S."/>
            <person name="Coulson R."/>
            <person name="Coutinho P.M."/>
            <person name="Danchin E.G."/>
            <person name="Diener A."/>
            <person name="Gale L.R."/>
            <person name="Gardiner D.M."/>
            <person name="Goff S."/>
            <person name="Hammond-Kosack K.E."/>
            <person name="Hilburn K."/>
            <person name="Hua-Van A."/>
            <person name="Jonkers W."/>
            <person name="Kazan K."/>
            <person name="Kodira C.D."/>
            <person name="Koehrsen M."/>
            <person name="Kumar L."/>
            <person name="Lee Y.H."/>
            <person name="Li L."/>
            <person name="Manners J.M."/>
            <person name="Miranda-Saavedra D."/>
            <person name="Mukherjee M."/>
            <person name="Park G."/>
            <person name="Park J."/>
            <person name="Park S.Y."/>
            <person name="Proctor R.H."/>
            <person name="Regev A."/>
            <person name="Ruiz-Roldan M.C."/>
            <person name="Sain D."/>
            <person name="Sakthikumar S."/>
            <person name="Sykes S."/>
            <person name="Schwartz D.C."/>
            <person name="Turgeon B.G."/>
            <person name="Wapinski I."/>
            <person name="Yoder O."/>
            <person name="Young S."/>
            <person name="Zeng Q."/>
            <person name="Zhou S."/>
            <person name="Galagan J."/>
            <person name="Cuomo C.A."/>
            <person name="Kistler H.C."/>
            <person name="Rep M."/>
        </authorList>
    </citation>
    <scope>GENOME REANNOTATION</scope>
    <source>
        <strain evidence="4">ATCC MYA-4620 / CBS 123657 / FGSC 9075 / NRRL 31084 / PH-1</strain>
        <strain evidence="3">PH-1 / ATCC MYA-4620 / FGSC 9075 / NRRL 31084</strain>
    </source>
</reference>
<reference evidence="2 4" key="3">
    <citation type="journal article" date="2015" name="BMC Genomics">
        <title>The completed genome sequence of the pathogenic ascomycete fungus Fusarium graminearum.</title>
        <authorList>
            <person name="King R."/>
            <person name="Urban M."/>
            <person name="Hammond-Kosack M.C."/>
            <person name="Hassani-Pak K."/>
            <person name="Hammond-Kosack K.E."/>
        </authorList>
    </citation>
    <scope>NUCLEOTIDE SEQUENCE [LARGE SCALE GENOMIC DNA]</scope>
    <source>
        <strain evidence="4">ATCC MYA-4620 / CBS 123657 / FGSC 9075 / NRRL 31084 / PH-1</strain>
        <strain evidence="2">PH-1</strain>
    </source>
</reference>
<feature type="compositionally biased region" description="Basic and acidic residues" evidence="1">
    <location>
        <begin position="38"/>
        <end position="47"/>
    </location>
</feature>
<evidence type="ECO:0000313" key="4">
    <source>
        <dbReference type="Proteomes" id="UP000070720"/>
    </source>
</evidence>
<dbReference type="AlphaFoldDB" id="A0A098DBP4"/>
<reference evidence="3" key="4">
    <citation type="submission" date="2017-01" db="UniProtKB">
        <authorList>
            <consortium name="EnsemblFungi"/>
        </authorList>
    </citation>
    <scope>IDENTIFICATION</scope>
    <source>
        <strain evidence="3">PH-1 / ATCC MYA-4620 / FGSC 9075 / NRRL 31084</strain>
    </source>
</reference>
<evidence type="ECO:0000313" key="2">
    <source>
        <dbReference type="EMBL" id="CEF75401.1"/>
    </source>
</evidence>
<sequence length="57" mass="6461">MAHRYQLPRGPQLRSIKTAIDDPVELTATVTNMQISDDNRLHSEPNKKPNTLFTGGW</sequence>
<evidence type="ECO:0000256" key="1">
    <source>
        <dbReference type="SAM" id="MobiDB-lite"/>
    </source>
</evidence>
<dbReference type="InParanoid" id="A0A098DBP4"/>
<organism evidence="2 4">
    <name type="scientific">Gibberella zeae (strain ATCC MYA-4620 / CBS 123657 / FGSC 9075 / NRRL 31084 / PH-1)</name>
    <name type="common">Wheat head blight fungus</name>
    <name type="synonym">Fusarium graminearum</name>
    <dbReference type="NCBI Taxonomy" id="229533"/>
    <lineage>
        <taxon>Eukaryota</taxon>
        <taxon>Fungi</taxon>
        <taxon>Dikarya</taxon>
        <taxon>Ascomycota</taxon>
        <taxon>Pezizomycotina</taxon>
        <taxon>Sordariomycetes</taxon>
        <taxon>Hypocreomycetidae</taxon>
        <taxon>Hypocreales</taxon>
        <taxon>Nectriaceae</taxon>
        <taxon>Fusarium</taxon>
    </lineage>
</organism>
<keyword evidence="4" id="KW-1185">Reference proteome</keyword>
<dbReference type="EMBL" id="HG970332">
    <property type="protein sequence ID" value="CEF75401.1"/>
    <property type="molecule type" value="Genomic_DNA"/>
</dbReference>
<feature type="compositionally biased region" description="Polar residues" evidence="1">
    <location>
        <begin position="48"/>
        <end position="57"/>
    </location>
</feature>
<dbReference type="EnsemblFungi" id="CEF75401">
    <property type="protein sequence ID" value="CEF75401"/>
    <property type="gene ID" value="FGRRES_15574"/>
</dbReference>
<proteinExistence type="predicted"/>
<evidence type="ECO:0000313" key="3">
    <source>
        <dbReference type="EnsemblFungi" id="CEF75401"/>
    </source>
</evidence>
<protein>
    <submittedName>
        <fullName evidence="2">Chromosome 1, complete genome</fullName>
    </submittedName>
</protein>
<accession>A0A098DBP4</accession>